<protein>
    <submittedName>
        <fullName evidence="2">LexA regulated function</fullName>
    </submittedName>
</protein>
<proteinExistence type="predicted"/>
<gene>
    <name evidence="2" type="primary">lexA</name>
</gene>
<reference evidence="2" key="1">
    <citation type="submission" date="2019-07" db="EMBL/GenBank/DDBJ databases">
        <authorList>
            <person name="Cheng J."/>
        </authorList>
    </citation>
    <scope>NUCLEOTIDE SEQUENCE</scope>
    <source>
        <strain evidence="2">KP-13-14</strain>
        <plasmid evidence="2">pKP-13-14-NDM-9</plasmid>
    </source>
</reference>
<organism evidence="2">
    <name type="scientific">Klebsiella pneumoniae</name>
    <dbReference type="NCBI Taxonomy" id="573"/>
    <lineage>
        <taxon>Bacteria</taxon>
        <taxon>Pseudomonadati</taxon>
        <taxon>Pseudomonadota</taxon>
        <taxon>Gammaproteobacteria</taxon>
        <taxon>Enterobacterales</taxon>
        <taxon>Enterobacteriaceae</taxon>
        <taxon>Klebsiella/Raoultella group</taxon>
        <taxon>Klebsiella</taxon>
        <taxon>Klebsiella pneumoniae complex</taxon>
    </lineage>
</organism>
<sequence length="199" mass="22554">MVKTDKRMPSQIPLDPKLPANFDDTPNSERSKKQLDEWWDHPYGITKPDGSITVRCLNGGAWDRSSVLGNAGTYEEACVLAHDAQAKWIFTRQQPIFMYSNEPPFRLVVQSQRPDYEESIVGEFNTIDEMNLFSLKQKKPELLELPPTIETKGMDTEALTWYGNELDLAASRLEAALKTVSVLRDEVSMAFLRKKGDAS</sequence>
<evidence type="ECO:0000313" key="2">
    <source>
        <dbReference type="EMBL" id="QID23807.1"/>
    </source>
</evidence>
<dbReference type="AlphaFoldDB" id="A0A6G6ANU6"/>
<feature type="region of interest" description="Disordered" evidence="1">
    <location>
        <begin position="1"/>
        <end position="34"/>
    </location>
</feature>
<evidence type="ECO:0000256" key="1">
    <source>
        <dbReference type="SAM" id="MobiDB-lite"/>
    </source>
</evidence>
<name>A0A6G6ANU6_KLEPN</name>
<keyword evidence="2" id="KW-0614">Plasmid</keyword>
<accession>A0A6G6ANU6</accession>
<dbReference type="RefSeq" id="WP_223290590.1">
    <property type="nucleotide sequence ID" value="NZ_MZ836808.1"/>
</dbReference>
<geneLocation type="plasmid" evidence="2">
    <name>pKP-13-14-NDM-9</name>
</geneLocation>
<dbReference type="EMBL" id="MN175386">
    <property type="protein sequence ID" value="QID23807.1"/>
    <property type="molecule type" value="Genomic_DNA"/>
</dbReference>